<gene>
    <name evidence="2" type="ORF">Gotri_011507</name>
</gene>
<dbReference type="Pfam" id="PF13456">
    <property type="entry name" value="RVT_3"/>
    <property type="match status" value="1"/>
</dbReference>
<dbReference type="SUPFAM" id="SSF56219">
    <property type="entry name" value="DNase I-like"/>
    <property type="match status" value="1"/>
</dbReference>
<dbReference type="GO" id="GO:0003676">
    <property type="term" value="F:nucleic acid binding"/>
    <property type="evidence" value="ECO:0007669"/>
    <property type="project" value="InterPro"/>
</dbReference>
<dbReference type="AlphaFoldDB" id="A0A7J9EUY4"/>
<evidence type="ECO:0000313" key="2">
    <source>
        <dbReference type="EMBL" id="MBA0776524.1"/>
    </source>
</evidence>
<name>A0A7J9EUY4_9ROSI</name>
<dbReference type="InterPro" id="IPR052929">
    <property type="entry name" value="RNase_H-like_EbsB-rel"/>
</dbReference>
<evidence type="ECO:0000259" key="1">
    <source>
        <dbReference type="Pfam" id="PF13456"/>
    </source>
</evidence>
<reference evidence="2 3" key="1">
    <citation type="journal article" date="2019" name="Genome Biol. Evol.">
        <title>Insights into the evolution of the New World diploid cottons (Gossypium, subgenus Houzingenia) based on genome sequencing.</title>
        <authorList>
            <person name="Grover C.E."/>
            <person name="Arick M.A. 2nd"/>
            <person name="Thrash A."/>
            <person name="Conover J.L."/>
            <person name="Sanders W.S."/>
            <person name="Peterson D.G."/>
            <person name="Frelichowski J.E."/>
            <person name="Scheffler J.A."/>
            <person name="Scheffler B.E."/>
            <person name="Wendel J.F."/>
        </authorList>
    </citation>
    <scope>NUCLEOTIDE SEQUENCE [LARGE SCALE GENOMIC DNA]</scope>
    <source>
        <strain evidence="2">8</strain>
        <tissue evidence="2">Leaf</tissue>
    </source>
</reference>
<sequence length="302" mass="34469">RKVKEAGEVLEELALVDIKPSRGWFTWVNNRDGNALVKEHLDRFVMSSNAACIFPFIDANVIRQTKSDHDAVLLDTMGKKPKEKRRDPWLSFRLRVGQMTRGLRRLSRIVGVIEAIILWRKLMGFVSGLDDRLISGNFEPCIDWLEASMRLLDKKALEDFIIFLWNSWNSRNNFTFRGKEEGASVIRDKAFTLRFCKVHVDATVSNGRMGYGVIARDEVGFMVGGCRGCKNMEVTSERAELVALDEGMQLAGRLNIQQVLFESDNASLINRIKRRGMDITIMGTFEHETCRKLEMFASADVK</sequence>
<feature type="domain" description="RNase H type-1" evidence="1">
    <location>
        <begin position="201"/>
        <end position="276"/>
    </location>
</feature>
<feature type="non-terminal residue" evidence="2">
    <location>
        <position position="302"/>
    </location>
</feature>
<dbReference type="InterPro" id="IPR044730">
    <property type="entry name" value="RNase_H-like_dom_plant"/>
</dbReference>
<dbReference type="SUPFAM" id="SSF53098">
    <property type="entry name" value="Ribonuclease H-like"/>
    <property type="match status" value="1"/>
</dbReference>
<evidence type="ECO:0000313" key="3">
    <source>
        <dbReference type="Proteomes" id="UP000593568"/>
    </source>
</evidence>
<dbReference type="PANTHER" id="PTHR47074:SF48">
    <property type="entry name" value="POLYNUCLEOTIDYL TRANSFERASE, RIBONUCLEASE H-LIKE SUPERFAMILY PROTEIN"/>
    <property type="match status" value="1"/>
</dbReference>
<keyword evidence="3" id="KW-1185">Reference proteome</keyword>
<organism evidence="2 3">
    <name type="scientific">Gossypium trilobum</name>
    <dbReference type="NCBI Taxonomy" id="34281"/>
    <lineage>
        <taxon>Eukaryota</taxon>
        <taxon>Viridiplantae</taxon>
        <taxon>Streptophyta</taxon>
        <taxon>Embryophyta</taxon>
        <taxon>Tracheophyta</taxon>
        <taxon>Spermatophyta</taxon>
        <taxon>Magnoliopsida</taxon>
        <taxon>eudicotyledons</taxon>
        <taxon>Gunneridae</taxon>
        <taxon>Pentapetalae</taxon>
        <taxon>rosids</taxon>
        <taxon>malvids</taxon>
        <taxon>Malvales</taxon>
        <taxon>Malvaceae</taxon>
        <taxon>Malvoideae</taxon>
        <taxon>Gossypium</taxon>
    </lineage>
</organism>
<dbReference type="Proteomes" id="UP000593568">
    <property type="component" value="Unassembled WGS sequence"/>
</dbReference>
<comment type="caution">
    <text evidence="2">The sequence shown here is derived from an EMBL/GenBank/DDBJ whole genome shotgun (WGS) entry which is preliminary data.</text>
</comment>
<dbReference type="GO" id="GO:0004523">
    <property type="term" value="F:RNA-DNA hybrid ribonuclease activity"/>
    <property type="evidence" value="ECO:0007669"/>
    <property type="project" value="InterPro"/>
</dbReference>
<dbReference type="InterPro" id="IPR036691">
    <property type="entry name" value="Endo/exonu/phosph_ase_sf"/>
</dbReference>
<dbReference type="InterPro" id="IPR012337">
    <property type="entry name" value="RNaseH-like_sf"/>
</dbReference>
<dbReference type="InterPro" id="IPR036397">
    <property type="entry name" value="RNaseH_sf"/>
</dbReference>
<accession>A0A7J9EUY4</accession>
<dbReference type="Gene3D" id="3.30.420.10">
    <property type="entry name" value="Ribonuclease H-like superfamily/Ribonuclease H"/>
    <property type="match status" value="1"/>
</dbReference>
<proteinExistence type="predicted"/>
<dbReference type="InterPro" id="IPR002156">
    <property type="entry name" value="RNaseH_domain"/>
</dbReference>
<dbReference type="CDD" id="cd06222">
    <property type="entry name" value="RNase_H_like"/>
    <property type="match status" value="1"/>
</dbReference>
<dbReference type="PANTHER" id="PTHR47074">
    <property type="entry name" value="BNAC02G40300D PROTEIN"/>
    <property type="match status" value="1"/>
</dbReference>
<protein>
    <recommendedName>
        <fullName evidence="1">RNase H type-1 domain-containing protein</fullName>
    </recommendedName>
</protein>
<dbReference type="EMBL" id="JABEZW010000009">
    <property type="protein sequence ID" value="MBA0776524.1"/>
    <property type="molecule type" value="Genomic_DNA"/>
</dbReference>